<keyword evidence="1" id="KW-0812">Transmembrane</keyword>
<protein>
    <recommendedName>
        <fullName evidence="4">DUF2946 domain-containing protein</fullName>
    </recommendedName>
</protein>
<reference evidence="2 3" key="1">
    <citation type="submission" date="2006-03" db="EMBL/GenBank/DDBJ databases">
        <title>Complete sequence of Rhodopseudomonas palustris BisB5.</title>
        <authorList>
            <consortium name="US DOE Joint Genome Institute"/>
            <person name="Copeland A."/>
            <person name="Lucas S."/>
            <person name="Lapidus A."/>
            <person name="Barry K."/>
            <person name="Detter J.C."/>
            <person name="Glavina del Rio T."/>
            <person name="Hammon N."/>
            <person name="Israni S."/>
            <person name="Dalin E."/>
            <person name="Tice H."/>
            <person name="Pitluck S."/>
            <person name="Chain P."/>
            <person name="Malfatti S."/>
            <person name="Shin M."/>
            <person name="Vergez L."/>
            <person name="Schmutz J."/>
            <person name="Larimer F."/>
            <person name="Land M."/>
            <person name="Hauser L."/>
            <person name="Pelletier D.A."/>
            <person name="Kyrpides N."/>
            <person name="Lykidis A."/>
            <person name="Oda Y."/>
            <person name="Harwood C.S."/>
            <person name="Richardson P."/>
        </authorList>
    </citation>
    <scope>NUCLEOTIDE SEQUENCE [LARGE SCALE GENOMIC DNA]</scope>
    <source>
        <strain evidence="2 3">BisB5</strain>
    </source>
</reference>
<sequence length="131" mass="13800">MFTHEVRYGCGMGHAADHSLPVKKSSGFRRSMLMFLAFVYLFVGIAHNISCLDQAVASSIAFEQTSDAGDDGAKTAIVISDHCPMCAPTVMPEPAVAFVPTADPAAPVVAAASVMIAGLFRLDTPPPKFLT</sequence>
<dbReference type="EMBL" id="CP000283">
    <property type="protein sequence ID" value="ABE40872.1"/>
    <property type="molecule type" value="Genomic_DNA"/>
</dbReference>
<name>Q132W7_RHOPS</name>
<dbReference type="Proteomes" id="UP000001818">
    <property type="component" value="Chromosome"/>
</dbReference>
<dbReference type="KEGG" id="rpd:RPD_3649"/>
<evidence type="ECO:0000256" key="1">
    <source>
        <dbReference type="SAM" id="Phobius"/>
    </source>
</evidence>
<evidence type="ECO:0000313" key="3">
    <source>
        <dbReference type="Proteomes" id="UP000001818"/>
    </source>
</evidence>
<evidence type="ECO:0008006" key="4">
    <source>
        <dbReference type="Google" id="ProtNLM"/>
    </source>
</evidence>
<dbReference type="HOGENOM" id="CLU_2012856_0_0_5"/>
<keyword evidence="1" id="KW-1133">Transmembrane helix</keyword>
<keyword evidence="1" id="KW-0472">Membrane</keyword>
<accession>Q132W7</accession>
<feature type="transmembrane region" description="Helical" evidence="1">
    <location>
        <begin position="32"/>
        <end position="50"/>
    </location>
</feature>
<dbReference type="AlphaFoldDB" id="Q132W7"/>
<dbReference type="STRING" id="316057.RPD_3649"/>
<organism evidence="2 3">
    <name type="scientific">Rhodopseudomonas palustris (strain BisB5)</name>
    <dbReference type="NCBI Taxonomy" id="316057"/>
    <lineage>
        <taxon>Bacteria</taxon>
        <taxon>Pseudomonadati</taxon>
        <taxon>Pseudomonadota</taxon>
        <taxon>Alphaproteobacteria</taxon>
        <taxon>Hyphomicrobiales</taxon>
        <taxon>Nitrobacteraceae</taxon>
        <taxon>Rhodopseudomonas</taxon>
    </lineage>
</organism>
<proteinExistence type="predicted"/>
<dbReference type="eggNOG" id="ENOG50315BQ">
    <property type="taxonomic scope" value="Bacteria"/>
</dbReference>
<gene>
    <name evidence="2" type="ordered locus">RPD_3649</name>
</gene>
<evidence type="ECO:0000313" key="2">
    <source>
        <dbReference type="EMBL" id="ABE40872.1"/>
    </source>
</evidence>